<dbReference type="OrthoDB" id="649093at2"/>
<reference evidence="13 14" key="1">
    <citation type="submission" date="2018-04" db="EMBL/GenBank/DDBJ databases">
        <title>Sphingobacterium sp. M46 Genome.</title>
        <authorList>
            <person name="Cheng J."/>
            <person name="Li Y."/>
        </authorList>
    </citation>
    <scope>NUCLEOTIDE SEQUENCE [LARGE SCALE GENOMIC DNA]</scope>
    <source>
        <strain evidence="13 14">M46</strain>
    </source>
</reference>
<keyword evidence="8 11" id="KW-1133">Transmembrane helix</keyword>
<organism evidence="13 14">
    <name type="scientific">Sphingobacterium athyrii</name>
    <dbReference type="NCBI Taxonomy" id="2152717"/>
    <lineage>
        <taxon>Bacteria</taxon>
        <taxon>Pseudomonadati</taxon>
        <taxon>Bacteroidota</taxon>
        <taxon>Sphingobacteriia</taxon>
        <taxon>Sphingobacteriales</taxon>
        <taxon>Sphingobacteriaceae</taxon>
        <taxon>Sphingobacterium</taxon>
    </lineage>
</organism>
<dbReference type="NCBIfam" id="TIGR01352">
    <property type="entry name" value="tonB_Cterm"/>
    <property type="match status" value="1"/>
</dbReference>
<keyword evidence="3" id="KW-0813">Transport</keyword>
<evidence type="ECO:0000256" key="7">
    <source>
        <dbReference type="ARBA" id="ARBA00022927"/>
    </source>
</evidence>
<evidence type="ECO:0000256" key="2">
    <source>
        <dbReference type="ARBA" id="ARBA00006555"/>
    </source>
</evidence>
<dbReference type="GO" id="GO:0098797">
    <property type="term" value="C:plasma membrane protein complex"/>
    <property type="evidence" value="ECO:0007669"/>
    <property type="project" value="TreeGrafter"/>
</dbReference>
<feature type="region of interest" description="Disordered" evidence="10">
    <location>
        <begin position="134"/>
        <end position="188"/>
    </location>
</feature>
<gene>
    <name evidence="13" type="ORF">DCO56_14930</name>
</gene>
<dbReference type="RefSeq" id="WP_108634594.1">
    <property type="nucleotide sequence ID" value="NZ_DAMCKI010000031.1"/>
</dbReference>
<dbReference type="AlphaFoldDB" id="A0A363NR45"/>
<feature type="transmembrane region" description="Helical" evidence="11">
    <location>
        <begin position="41"/>
        <end position="59"/>
    </location>
</feature>
<dbReference type="Proteomes" id="UP000250831">
    <property type="component" value="Unassembled WGS sequence"/>
</dbReference>
<keyword evidence="5" id="KW-0997">Cell inner membrane</keyword>
<keyword evidence="9 11" id="KW-0472">Membrane</keyword>
<comment type="caution">
    <text evidence="13">The sequence shown here is derived from an EMBL/GenBank/DDBJ whole genome shotgun (WGS) entry which is preliminary data.</text>
</comment>
<name>A0A363NR45_9SPHI</name>
<dbReference type="GO" id="GO:0055085">
    <property type="term" value="P:transmembrane transport"/>
    <property type="evidence" value="ECO:0007669"/>
    <property type="project" value="InterPro"/>
</dbReference>
<dbReference type="Pfam" id="PF03544">
    <property type="entry name" value="TonB_C"/>
    <property type="match status" value="1"/>
</dbReference>
<evidence type="ECO:0000256" key="11">
    <source>
        <dbReference type="SAM" id="Phobius"/>
    </source>
</evidence>
<dbReference type="InterPro" id="IPR051045">
    <property type="entry name" value="TonB-dependent_transducer"/>
</dbReference>
<evidence type="ECO:0000256" key="1">
    <source>
        <dbReference type="ARBA" id="ARBA00004383"/>
    </source>
</evidence>
<keyword evidence="14" id="KW-1185">Reference proteome</keyword>
<evidence type="ECO:0000256" key="8">
    <source>
        <dbReference type="ARBA" id="ARBA00022989"/>
    </source>
</evidence>
<evidence type="ECO:0000256" key="9">
    <source>
        <dbReference type="ARBA" id="ARBA00023136"/>
    </source>
</evidence>
<accession>A0A363NR45</accession>
<comment type="similarity">
    <text evidence="2">Belongs to the TonB family.</text>
</comment>
<dbReference type="PROSITE" id="PS52015">
    <property type="entry name" value="TONB_CTD"/>
    <property type="match status" value="1"/>
</dbReference>
<evidence type="ECO:0000256" key="6">
    <source>
        <dbReference type="ARBA" id="ARBA00022692"/>
    </source>
</evidence>
<evidence type="ECO:0000259" key="12">
    <source>
        <dbReference type="PROSITE" id="PS52015"/>
    </source>
</evidence>
<evidence type="ECO:0000256" key="3">
    <source>
        <dbReference type="ARBA" id="ARBA00022448"/>
    </source>
</evidence>
<keyword evidence="6 11" id="KW-0812">Transmembrane</keyword>
<proteinExistence type="inferred from homology"/>
<evidence type="ECO:0000256" key="5">
    <source>
        <dbReference type="ARBA" id="ARBA00022519"/>
    </source>
</evidence>
<protein>
    <submittedName>
        <fullName evidence="13">Energy transducer TonB</fullName>
    </submittedName>
</protein>
<evidence type="ECO:0000313" key="14">
    <source>
        <dbReference type="Proteomes" id="UP000250831"/>
    </source>
</evidence>
<feature type="domain" description="TonB C-terminal" evidence="12">
    <location>
        <begin position="204"/>
        <end position="296"/>
    </location>
</feature>
<dbReference type="GO" id="GO:0015031">
    <property type="term" value="P:protein transport"/>
    <property type="evidence" value="ECO:0007669"/>
    <property type="project" value="UniProtKB-KW"/>
</dbReference>
<dbReference type="EMBL" id="QCXX01000004">
    <property type="protein sequence ID" value="PUV23233.1"/>
    <property type="molecule type" value="Genomic_DNA"/>
</dbReference>
<dbReference type="InterPro" id="IPR006260">
    <property type="entry name" value="TonB/TolA_C"/>
</dbReference>
<keyword evidence="4" id="KW-1003">Cell membrane</keyword>
<dbReference type="GO" id="GO:0031992">
    <property type="term" value="F:energy transducer activity"/>
    <property type="evidence" value="ECO:0007669"/>
    <property type="project" value="TreeGrafter"/>
</dbReference>
<dbReference type="PANTHER" id="PTHR33446:SF2">
    <property type="entry name" value="PROTEIN TONB"/>
    <property type="match status" value="1"/>
</dbReference>
<dbReference type="InterPro" id="IPR037682">
    <property type="entry name" value="TonB_C"/>
</dbReference>
<comment type="subcellular location">
    <subcellularLocation>
        <location evidence="1">Cell inner membrane</location>
        <topology evidence="1">Single-pass membrane protein</topology>
        <orientation evidence="1">Periplasmic side</orientation>
    </subcellularLocation>
</comment>
<keyword evidence="7" id="KW-0653">Protein transport</keyword>
<feature type="region of interest" description="Disordered" evidence="10">
    <location>
        <begin position="82"/>
        <end position="105"/>
    </location>
</feature>
<sequence>MIGSKLDIFKKEWLEVVFQGRNKEYGAYELRKLAPKATNRGLLVVIGVVVLASLLRLFGDKIFPKKPVEAPPAVTEVTLEDLEEIKPPEPPEEEPLPQEPEEKPQQVAMDVPKEDLIRFPEPKVAPANKVVEEVASQEELKDPNKTPARITLKGSPTGTSVARGEFGSKKQDGGITGVSKGDPNGDPNGDKIFTAVEVNPEPIGGMKAFMSWISSNYDYPQAALENGINGVVEVSFVVERDGSLTDINVKRDLKYGTGDAAVKLLKKAKKWKPGIQNGRPVRVAYTLPIRLNTIQN</sequence>
<evidence type="ECO:0000256" key="10">
    <source>
        <dbReference type="SAM" id="MobiDB-lite"/>
    </source>
</evidence>
<evidence type="ECO:0000256" key="4">
    <source>
        <dbReference type="ARBA" id="ARBA00022475"/>
    </source>
</evidence>
<evidence type="ECO:0000313" key="13">
    <source>
        <dbReference type="EMBL" id="PUV23233.1"/>
    </source>
</evidence>
<dbReference type="SUPFAM" id="SSF74653">
    <property type="entry name" value="TolA/TonB C-terminal domain"/>
    <property type="match status" value="1"/>
</dbReference>
<dbReference type="PANTHER" id="PTHR33446">
    <property type="entry name" value="PROTEIN TONB-RELATED"/>
    <property type="match status" value="1"/>
</dbReference>
<dbReference type="Gene3D" id="3.30.1150.10">
    <property type="match status" value="1"/>
</dbReference>